<gene>
    <name evidence="2" type="ORF">PHISCL_10370</name>
</gene>
<comment type="caution">
    <text evidence="2">The sequence shown here is derived from an EMBL/GenBank/DDBJ whole genome shotgun (WGS) entry which is preliminary data.</text>
</comment>
<evidence type="ECO:0000313" key="3">
    <source>
        <dbReference type="Proteomes" id="UP000266188"/>
    </source>
</evidence>
<feature type="compositionally biased region" description="Polar residues" evidence="1">
    <location>
        <begin position="9"/>
        <end position="22"/>
    </location>
</feature>
<evidence type="ECO:0000313" key="2">
    <source>
        <dbReference type="EMBL" id="RJE17293.1"/>
    </source>
</evidence>
<accession>A0A3A2Z535</accession>
<protein>
    <submittedName>
        <fullName evidence="2">Uncharacterized protein</fullName>
    </submittedName>
</protein>
<dbReference type="AlphaFoldDB" id="A0A3A2Z535"/>
<sequence>MALQGSELAGQTSPVAMPSNDNLDPELNLWDVVDFNGGRDIDDICTSWPDYKDFLDDLQNN</sequence>
<evidence type="ECO:0000256" key="1">
    <source>
        <dbReference type="SAM" id="MobiDB-lite"/>
    </source>
</evidence>
<organism evidence="2 3">
    <name type="scientific">Aspergillus sclerotialis</name>
    <dbReference type="NCBI Taxonomy" id="2070753"/>
    <lineage>
        <taxon>Eukaryota</taxon>
        <taxon>Fungi</taxon>
        <taxon>Dikarya</taxon>
        <taxon>Ascomycota</taxon>
        <taxon>Pezizomycotina</taxon>
        <taxon>Eurotiomycetes</taxon>
        <taxon>Eurotiomycetidae</taxon>
        <taxon>Eurotiales</taxon>
        <taxon>Aspergillaceae</taxon>
        <taxon>Aspergillus</taxon>
        <taxon>Aspergillus subgen. Polypaecilum</taxon>
    </lineage>
</organism>
<proteinExistence type="predicted"/>
<feature type="region of interest" description="Disordered" evidence="1">
    <location>
        <begin position="1"/>
        <end position="26"/>
    </location>
</feature>
<name>A0A3A2Z535_9EURO</name>
<reference evidence="3" key="1">
    <citation type="submission" date="2017-02" db="EMBL/GenBank/DDBJ databases">
        <authorList>
            <person name="Tafer H."/>
            <person name="Lopandic K."/>
        </authorList>
    </citation>
    <scope>NUCLEOTIDE SEQUENCE [LARGE SCALE GENOMIC DNA]</scope>
    <source>
        <strain evidence="3">CBS 366.77</strain>
    </source>
</reference>
<dbReference type="EMBL" id="MVGC01001224">
    <property type="protein sequence ID" value="RJE17293.1"/>
    <property type="molecule type" value="Genomic_DNA"/>
</dbReference>
<dbReference type="Proteomes" id="UP000266188">
    <property type="component" value="Unassembled WGS sequence"/>
</dbReference>
<keyword evidence="3" id="KW-1185">Reference proteome</keyword>